<dbReference type="Pfam" id="PF13776">
    <property type="entry name" value="DUF4172"/>
    <property type="match status" value="1"/>
</dbReference>
<dbReference type="PROSITE" id="PS51459">
    <property type="entry name" value="FIDO"/>
    <property type="match status" value="1"/>
</dbReference>
<dbReference type="RefSeq" id="WP_090406483.1">
    <property type="nucleotide sequence ID" value="NZ_FNDQ01000005.1"/>
</dbReference>
<feature type="active site" evidence="1">
    <location>
        <position position="204"/>
    </location>
</feature>
<dbReference type="Gene3D" id="1.10.3290.10">
    <property type="entry name" value="Fido-like domain"/>
    <property type="match status" value="1"/>
</dbReference>
<dbReference type="PANTHER" id="PTHR13504">
    <property type="entry name" value="FIDO DOMAIN-CONTAINING PROTEIN DDB_G0283145"/>
    <property type="match status" value="1"/>
</dbReference>
<dbReference type="InterPro" id="IPR036597">
    <property type="entry name" value="Fido-like_dom_sf"/>
</dbReference>
<gene>
    <name evidence="5" type="ORF">SAMN05421818_10528</name>
</gene>
<dbReference type="Proteomes" id="UP000243588">
    <property type="component" value="Unassembled WGS sequence"/>
</dbReference>
<organism evidence="5 6">
    <name type="scientific">Myroides phaeus</name>
    <dbReference type="NCBI Taxonomy" id="702745"/>
    <lineage>
        <taxon>Bacteria</taxon>
        <taxon>Pseudomonadati</taxon>
        <taxon>Bacteroidota</taxon>
        <taxon>Flavobacteriia</taxon>
        <taxon>Flavobacteriales</taxon>
        <taxon>Flavobacteriaceae</taxon>
        <taxon>Myroides</taxon>
    </lineage>
</organism>
<keyword evidence="6" id="KW-1185">Reference proteome</keyword>
<keyword evidence="2" id="KW-0547">Nucleotide-binding</keyword>
<dbReference type="SUPFAM" id="SSF140931">
    <property type="entry name" value="Fic-like"/>
    <property type="match status" value="1"/>
</dbReference>
<feature type="site" description="Important for autoinhibition of adenylyltransferase activity" evidence="3">
    <location>
        <position position="66"/>
    </location>
</feature>
<dbReference type="STRING" id="702745.SAMN05421818_10528"/>
<evidence type="ECO:0000256" key="2">
    <source>
        <dbReference type="PIRSR" id="PIRSR640198-2"/>
    </source>
</evidence>
<sequence>MSSYIHNLKKWPDFQWDEEDLITLLSEVRNLQGKLMGKIELLGFELQDEANLETLIQDVVQSSEIEGEVLNPEQVRSSIATRLGLENSGIEHSDRHIDGIVDMMLDATQNESKKLTEERLFGWHSALFSTGRSGMHKIKVGDWREGDMQVVSGGMGREIIHYEAPKPSRLSMEMSEFIDWFNNFSEIDSIIKASIAHLWFLTIHPFDDGNGRIARAIADMQLSKSDGVNQRFYSMSMQIKDKKKSYYTILERTQRGDLDITDWIVWFLERLKEAIIDSNVIIDKVIRKHQFWMRNAIKVGNDRQRLMLNKLIEGFEGNLTTSKWAKIAKTSQDSALRDITDLVEKNILIKAGAGGRSTHYTLNW</sequence>
<dbReference type="EMBL" id="FNDQ01000005">
    <property type="protein sequence ID" value="SDH49362.1"/>
    <property type="molecule type" value="Genomic_DNA"/>
</dbReference>
<name>A0A1G8CV27_9FLAO</name>
<evidence type="ECO:0000313" key="5">
    <source>
        <dbReference type="EMBL" id="SDH49362.1"/>
    </source>
</evidence>
<feature type="binding site" evidence="2">
    <location>
        <begin position="246"/>
        <end position="247"/>
    </location>
    <ligand>
        <name>ATP</name>
        <dbReference type="ChEBI" id="CHEBI:30616"/>
    </ligand>
</feature>
<evidence type="ECO:0000256" key="1">
    <source>
        <dbReference type="PIRSR" id="PIRSR640198-1"/>
    </source>
</evidence>
<feature type="domain" description="Fido" evidence="4">
    <location>
        <begin position="115"/>
        <end position="269"/>
    </location>
</feature>
<dbReference type="InterPro" id="IPR036388">
    <property type="entry name" value="WH-like_DNA-bd_sf"/>
</dbReference>
<dbReference type="GO" id="GO:0005524">
    <property type="term" value="F:ATP binding"/>
    <property type="evidence" value="ECO:0007669"/>
    <property type="project" value="UniProtKB-KW"/>
</dbReference>
<proteinExistence type="predicted"/>
<dbReference type="Pfam" id="PF02661">
    <property type="entry name" value="Fic"/>
    <property type="match status" value="1"/>
</dbReference>
<accession>A0A1G8CV27</accession>
<dbReference type="PANTHER" id="PTHR13504:SF33">
    <property type="entry name" value="FIC FAMILY PROTEIN"/>
    <property type="match status" value="1"/>
</dbReference>
<dbReference type="AlphaFoldDB" id="A0A1G8CV27"/>
<reference evidence="6" key="1">
    <citation type="submission" date="2016-10" db="EMBL/GenBank/DDBJ databases">
        <authorList>
            <person name="Varghese N."/>
            <person name="Submissions S."/>
        </authorList>
    </citation>
    <scope>NUCLEOTIDE SEQUENCE [LARGE SCALE GENOMIC DNA]</scope>
    <source>
        <strain evidence="6">DSM 23313</strain>
    </source>
</reference>
<protein>
    <submittedName>
        <fullName evidence="5">Fic family protein</fullName>
    </submittedName>
</protein>
<evidence type="ECO:0000256" key="3">
    <source>
        <dbReference type="PIRSR" id="PIRSR640198-3"/>
    </source>
</evidence>
<evidence type="ECO:0000259" key="4">
    <source>
        <dbReference type="PROSITE" id="PS51459"/>
    </source>
</evidence>
<feature type="binding site" evidence="2">
    <location>
        <begin position="208"/>
        <end position="215"/>
    </location>
    <ligand>
        <name>ATP</name>
        <dbReference type="ChEBI" id="CHEBI:30616"/>
    </ligand>
</feature>
<dbReference type="InterPro" id="IPR025230">
    <property type="entry name" value="DUF4172"/>
</dbReference>
<dbReference type="InterPro" id="IPR040198">
    <property type="entry name" value="Fido_containing"/>
</dbReference>
<evidence type="ECO:0000313" key="6">
    <source>
        <dbReference type="Proteomes" id="UP000243588"/>
    </source>
</evidence>
<keyword evidence="2" id="KW-0067">ATP-binding</keyword>
<dbReference type="InterPro" id="IPR003812">
    <property type="entry name" value="Fido"/>
</dbReference>
<dbReference type="Gene3D" id="1.10.10.10">
    <property type="entry name" value="Winged helix-like DNA-binding domain superfamily/Winged helix DNA-binding domain"/>
    <property type="match status" value="1"/>
</dbReference>